<evidence type="ECO:0000313" key="2">
    <source>
        <dbReference type="EMBL" id="NOJ77289.1"/>
    </source>
</evidence>
<dbReference type="AlphaFoldDB" id="A0A7Y4IDX4"/>
<name>A0A7Y4IDX4_MYXXA</name>
<dbReference type="InterPro" id="IPR014922">
    <property type="entry name" value="YdhG-like"/>
</dbReference>
<accession>A0A7Y4IDX4</accession>
<reference evidence="2 3" key="1">
    <citation type="submission" date="2020-05" db="EMBL/GenBank/DDBJ databases">
        <authorList>
            <person name="Whitworth D."/>
        </authorList>
    </citation>
    <scope>NUCLEOTIDE SEQUENCE [LARGE SCALE GENOMIC DNA]</scope>
    <source>
        <strain evidence="2 3">AM005</strain>
    </source>
</reference>
<dbReference type="Proteomes" id="UP000533080">
    <property type="component" value="Unassembled WGS sequence"/>
</dbReference>
<evidence type="ECO:0000313" key="3">
    <source>
        <dbReference type="Proteomes" id="UP000533080"/>
    </source>
</evidence>
<dbReference type="Pfam" id="PF08818">
    <property type="entry name" value="DUF1801"/>
    <property type="match status" value="1"/>
</dbReference>
<organism evidence="2 3">
    <name type="scientific">Myxococcus xanthus</name>
    <dbReference type="NCBI Taxonomy" id="34"/>
    <lineage>
        <taxon>Bacteria</taxon>
        <taxon>Pseudomonadati</taxon>
        <taxon>Myxococcota</taxon>
        <taxon>Myxococcia</taxon>
        <taxon>Myxococcales</taxon>
        <taxon>Cystobacterineae</taxon>
        <taxon>Myxococcaceae</taxon>
        <taxon>Myxococcus</taxon>
    </lineage>
</organism>
<sequence length="159" mass="17957">MLAADFTHGPGYAASTSPLEMSWCWREATRVSNRSEEVERFMQELEHSRKDEVESLRTAILAAHPGIAERIKWNAPSFCFKGDDRVTFKLKPKDCVQLIFHRGAKVKATQGFSFEDTSGLLQWAAPDRAVVTLRDLAEVKAKKKALCQVVVQWMEATSQ</sequence>
<dbReference type="Gene3D" id="3.90.1150.200">
    <property type="match status" value="1"/>
</dbReference>
<protein>
    <submittedName>
        <fullName evidence="2">DUF1801 domain-containing protein</fullName>
    </submittedName>
</protein>
<evidence type="ECO:0000259" key="1">
    <source>
        <dbReference type="Pfam" id="PF08818"/>
    </source>
</evidence>
<dbReference type="SUPFAM" id="SSF159888">
    <property type="entry name" value="YdhG-like"/>
    <property type="match status" value="1"/>
</dbReference>
<proteinExistence type="predicted"/>
<feature type="domain" description="YdhG-like" evidence="1">
    <location>
        <begin position="49"/>
        <end position="152"/>
    </location>
</feature>
<dbReference type="EMBL" id="JABFNT010000006">
    <property type="protein sequence ID" value="NOJ77289.1"/>
    <property type="molecule type" value="Genomic_DNA"/>
</dbReference>
<comment type="caution">
    <text evidence="2">The sequence shown here is derived from an EMBL/GenBank/DDBJ whole genome shotgun (WGS) entry which is preliminary data.</text>
</comment>
<gene>
    <name evidence="2" type="ORF">HNV28_02795</name>
</gene>